<sequence>MMSLLWLICDSFCSPCNCRTPLVLEDVVQEEKCVAICFRSFRLDGLFYFYIISILYPFGI</sequence>
<evidence type="ECO:0000256" key="1">
    <source>
        <dbReference type="SAM" id="SignalP"/>
    </source>
</evidence>
<keyword evidence="1" id="KW-0732">Signal</keyword>
<protein>
    <submittedName>
        <fullName evidence="2">Uncharacterized protein</fullName>
    </submittedName>
</protein>
<feature type="signal peptide" evidence="1">
    <location>
        <begin position="1"/>
        <end position="18"/>
    </location>
</feature>
<name>A0A2P2QV93_RHIMU</name>
<evidence type="ECO:0000313" key="2">
    <source>
        <dbReference type="EMBL" id="MBX70877.1"/>
    </source>
</evidence>
<dbReference type="AlphaFoldDB" id="A0A2P2QV93"/>
<organism evidence="2">
    <name type="scientific">Rhizophora mucronata</name>
    <name type="common">Asiatic mangrove</name>
    <dbReference type="NCBI Taxonomy" id="61149"/>
    <lineage>
        <taxon>Eukaryota</taxon>
        <taxon>Viridiplantae</taxon>
        <taxon>Streptophyta</taxon>
        <taxon>Embryophyta</taxon>
        <taxon>Tracheophyta</taxon>
        <taxon>Spermatophyta</taxon>
        <taxon>Magnoliopsida</taxon>
        <taxon>eudicotyledons</taxon>
        <taxon>Gunneridae</taxon>
        <taxon>Pentapetalae</taxon>
        <taxon>rosids</taxon>
        <taxon>fabids</taxon>
        <taxon>Malpighiales</taxon>
        <taxon>Rhizophoraceae</taxon>
        <taxon>Rhizophora</taxon>
    </lineage>
</organism>
<proteinExistence type="predicted"/>
<dbReference type="EMBL" id="GGEC01090393">
    <property type="protein sequence ID" value="MBX70877.1"/>
    <property type="molecule type" value="Transcribed_RNA"/>
</dbReference>
<accession>A0A2P2QV93</accession>
<reference evidence="2" key="1">
    <citation type="submission" date="2018-02" db="EMBL/GenBank/DDBJ databases">
        <title>Rhizophora mucronata_Transcriptome.</title>
        <authorList>
            <person name="Meera S.P."/>
            <person name="Sreeshan A."/>
            <person name="Augustine A."/>
        </authorList>
    </citation>
    <scope>NUCLEOTIDE SEQUENCE</scope>
    <source>
        <tissue evidence="2">Leaf</tissue>
    </source>
</reference>
<feature type="chain" id="PRO_5015169778" evidence="1">
    <location>
        <begin position="19"/>
        <end position="60"/>
    </location>
</feature>